<dbReference type="InterPro" id="IPR038005">
    <property type="entry name" value="RX-like_CC"/>
</dbReference>
<evidence type="ECO:0000256" key="5">
    <source>
        <dbReference type="ARBA" id="ARBA00022737"/>
    </source>
</evidence>
<keyword evidence="7" id="KW-0611">Plant defense</keyword>
<keyword evidence="3" id="KW-0963">Cytoplasm</keyword>
<dbReference type="GO" id="GO:0098542">
    <property type="term" value="P:defense response to other organism"/>
    <property type="evidence" value="ECO:0007669"/>
    <property type="project" value="TreeGrafter"/>
</dbReference>
<keyword evidence="6" id="KW-0547">Nucleotide-binding</keyword>
<sequence>MYREVKDLMERVLIVAYEKKYVIFFSVSGDSRAWFHMLYLSDVRKVLNFVEAEVKTICSKFPTMIRLCFPKTNGLGFLNCFLGKLEELLQSKLDLVTQLKPQIVSVKEELLCLSLFFDHLAENYDEQDEVHDHITNATEMAYKAEYVIDSCLAGSSPQWYKVQWITEIVENIKLVNKDVSENCKRKKIDMNQAAKGSTNPVPPSLPAITAGANEEMVGFQDVMDKLKLQLLGGLDQLDVISIYGMPGNGKTTLAKKIYNDTAVGSHFDVRAMCYVTQVYSRRELLLDMLKDVLGPAECTKKEDGELANELRRFLLTKRFLILIDDVWDTAAWDDLHLCFQGSQNRSRVILTTRLYEVADYAKCKSDPHHLRLFTDDESWMLLKEEVFRGERCPPELGDVGLRIAKSCGGLPLSVVLVAGVLKEKKKKHIQGFLEEDSKKKGSEEAAQDYLQDLTRRNLVTDMKKRSNGKLKTCRVHDLLHQFCVEKAKQDKFLLWIHRDQCADSIFYPEIPEEYRLSVYSKRDELAQLLTSGSSTRSLLFNAINNVDSSIFSYFKLVKVLDMESIYIGDTFPSEIISLIHLRYFAARTGADSIPSSVANLWNLETFIVKGLRGELKLPHSLLKMFKLRHIHVNSRASFSLDDDMFESLDNSGLVNLETFSTPCLSYGEDAEKILRSMPNLRKLRCIFQGSSTTGNCVLFPRLDFLNQLESLKLLSNSYPAKQPHEFNFPSKLRELTLSNFRRPWNQNSAVSELPNLEILKLLFRAFDGNLWEVKDSDFPELKYLKLDSLNIVQWSVSDEAFPQLERLVLTKCKRLEKIPPHFEDAVSLKSIEVSWCNRSVDNSAQEIQETQHEDMQNHAFTVTIQLSDWATRYPRFLP</sequence>
<dbReference type="Pfam" id="PF23598">
    <property type="entry name" value="LRR_14"/>
    <property type="match status" value="1"/>
</dbReference>
<gene>
    <name evidence="13" type="primary">R1B-14_3</name>
    <name evidence="13" type="ORF">A4A49_11480</name>
</gene>
<evidence type="ECO:0000313" key="13">
    <source>
        <dbReference type="EMBL" id="OIS96067.1"/>
    </source>
</evidence>
<feature type="domain" description="Disease resistance N-terminal" evidence="10">
    <location>
        <begin position="77"/>
        <end position="153"/>
    </location>
</feature>
<organism evidence="13 14">
    <name type="scientific">Nicotiana attenuata</name>
    <name type="common">Coyote tobacco</name>
    <dbReference type="NCBI Taxonomy" id="49451"/>
    <lineage>
        <taxon>Eukaryota</taxon>
        <taxon>Viridiplantae</taxon>
        <taxon>Streptophyta</taxon>
        <taxon>Embryophyta</taxon>
        <taxon>Tracheophyta</taxon>
        <taxon>Spermatophyta</taxon>
        <taxon>Magnoliopsida</taxon>
        <taxon>eudicotyledons</taxon>
        <taxon>Gunneridae</taxon>
        <taxon>Pentapetalae</taxon>
        <taxon>asterids</taxon>
        <taxon>lamiids</taxon>
        <taxon>Solanales</taxon>
        <taxon>Solanaceae</taxon>
        <taxon>Nicotianoideae</taxon>
        <taxon>Nicotianeae</taxon>
        <taxon>Nicotiana</taxon>
    </lineage>
</organism>
<dbReference type="Pfam" id="PF18052">
    <property type="entry name" value="Rx_N"/>
    <property type="match status" value="1"/>
</dbReference>
<evidence type="ECO:0000259" key="10">
    <source>
        <dbReference type="Pfam" id="PF18052"/>
    </source>
</evidence>
<feature type="domain" description="Disease resistance protein winged helix" evidence="11">
    <location>
        <begin position="430"/>
        <end position="482"/>
    </location>
</feature>
<dbReference type="Proteomes" id="UP000187609">
    <property type="component" value="Unassembled WGS sequence"/>
</dbReference>
<protein>
    <submittedName>
        <fullName evidence="13">Late blight resistance protein -like r1b-14</fullName>
    </submittedName>
</protein>
<evidence type="ECO:0000256" key="1">
    <source>
        <dbReference type="ARBA" id="ARBA00004496"/>
    </source>
</evidence>
<dbReference type="Gramene" id="OIS96067">
    <property type="protein sequence ID" value="OIS96067"/>
    <property type="gene ID" value="A4A49_11480"/>
</dbReference>
<evidence type="ECO:0000256" key="2">
    <source>
        <dbReference type="ARBA" id="ARBA00008894"/>
    </source>
</evidence>
<evidence type="ECO:0000259" key="9">
    <source>
        <dbReference type="Pfam" id="PF00931"/>
    </source>
</evidence>
<name>A0A1J6HUN2_NICAT</name>
<feature type="non-terminal residue" evidence="13">
    <location>
        <position position="878"/>
    </location>
</feature>
<keyword evidence="4" id="KW-0433">Leucine-rich repeat</keyword>
<keyword evidence="14" id="KW-1185">Reference proteome</keyword>
<comment type="similarity">
    <text evidence="2">Belongs to the disease resistance NB-LRR family.</text>
</comment>
<dbReference type="Gene3D" id="3.40.50.300">
    <property type="entry name" value="P-loop containing nucleotide triphosphate hydrolases"/>
    <property type="match status" value="1"/>
</dbReference>
<dbReference type="PRINTS" id="PR00364">
    <property type="entry name" value="DISEASERSIST"/>
</dbReference>
<dbReference type="STRING" id="49451.A0A1J6HUN2"/>
<dbReference type="Pfam" id="PF00931">
    <property type="entry name" value="NB-ARC"/>
    <property type="match status" value="1"/>
</dbReference>
<evidence type="ECO:0000259" key="12">
    <source>
        <dbReference type="Pfam" id="PF23598"/>
    </source>
</evidence>
<dbReference type="OMA" id="ITNATEM"/>
<keyword evidence="5" id="KW-0677">Repeat</keyword>
<dbReference type="FunFam" id="3.40.50.300:FF:001091">
    <property type="entry name" value="Probable disease resistance protein At1g61300"/>
    <property type="match status" value="1"/>
</dbReference>
<comment type="caution">
    <text evidence="13">The sequence shown here is derived from an EMBL/GenBank/DDBJ whole genome shotgun (WGS) entry which is preliminary data.</text>
</comment>
<evidence type="ECO:0000256" key="8">
    <source>
        <dbReference type="ARBA" id="ARBA00022840"/>
    </source>
</evidence>
<evidence type="ECO:0000259" key="11">
    <source>
        <dbReference type="Pfam" id="PF23559"/>
    </source>
</evidence>
<dbReference type="SUPFAM" id="SSF52540">
    <property type="entry name" value="P-loop containing nucleoside triphosphate hydrolases"/>
    <property type="match status" value="1"/>
</dbReference>
<dbReference type="PANTHER" id="PTHR23155:SF1152">
    <property type="entry name" value="AAA+ ATPASE DOMAIN-CONTAINING PROTEIN"/>
    <property type="match status" value="1"/>
</dbReference>
<dbReference type="GO" id="GO:0005524">
    <property type="term" value="F:ATP binding"/>
    <property type="evidence" value="ECO:0007669"/>
    <property type="project" value="UniProtKB-KW"/>
</dbReference>
<accession>A0A1J6HUN2</accession>
<dbReference type="GO" id="GO:0005737">
    <property type="term" value="C:cytoplasm"/>
    <property type="evidence" value="ECO:0007669"/>
    <property type="project" value="UniProtKB-SubCell"/>
</dbReference>
<dbReference type="SUPFAM" id="SSF52058">
    <property type="entry name" value="L domain-like"/>
    <property type="match status" value="1"/>
</dbReference>
<dbReference type="GO" id="GO:0043531">
    <property type="term" value="F:ADP binding"/>
    <property type="evidence" value="ECO:0007669"/>
    <property type="project" value="InterPro"/>
</dbReference>
<comment type="subcellular location">
    <subcellularLocation>
        <location evidence="1">Cytoplasm</location>
    </subcellularLocation>
</comment>
<dbReference type="EMBL" id="MJEQ01037194">
    <property type="protein sequence ID" value="OIS96067.1"/>
    <property type="molecule type" value="Genomic_DNA"/>
</dbReference>
<dbReference type="InterPro" id="IPR027417">
    <property type="entry name" value="P-loop_NTPase"/>
</dbReference>
<dbReference type="Pfam" id="PF23559">
    <property type="entry name" value="WHD_DRP"/>
    <property type="match status" value="1"/>
</dbReference>
<dbReference type="InterPro" id="IPR032675">
    <property type="entry name" value="LRR_dom_sf"/>
</dbReference>
<dbReference type="InterPro" id="IPR041118">
    <property type="entry name" value="Rx_N"/>
</dbReference>
<evidence type="ECO:0000256" key="3">
    <source>
        <dbReference type="ARBA" id="ARBA00022490"/>
    </source>
</evidence>
<dbReference type="CDD" id="cd14798">
    <property type="entry name" value="RX-CC_like"/>
    <property type="match status" value="1"/>
</dbReference>
<evidence type="ECO:0000313" key="14">
    <source>
        <dbReference type="Proteomes" id="UP000187609"/>
    </source>
</evidence>
<dbReference type="InterPro" id="IPR042197">
    <property type="entry name" value="Apaf_helical"/>
</dbReference>
<dbReference type="PANTHER" id="PTHR23155">
    <property type="entry name" value="DISEASE RESISTANCE PROTEIN RP"/>
    <property type="match status" value="1"/>
</dbReference>
<evidence type="ECO:0000256" key="4">
    <source>
        <dbReference type="ARBA" id="ARBA00022614"/>
    </source>
</evidence>
<dbReference type="Gene3D" id="3.80.10.10">
    <property type="entry name" value="Ribonuclease Inhibitor"/>
    <property type="match status" value="2"/>
</dbReference>
<feature type="domain" description="Disease resistance R13L4/SHOC-2-like LRR" evidence="12">
    <location>
        <begin position="536"/>
        <end position="739"/>
    </location>
</feature>
<dbReference type="InterPro" id="IPR044974">
    <property type="entry name" value="Disease_R_plants"/>
</dbReference>
<dbReference type="Gene3D" id="1.10.8.430">
    <property type="entry name" value="Helical domain of apoptotic protease-activating factors"/>
    <property type="match status" value="1"/>
</dbReference>
<evidence type="ECO:0000256" key="6">
    <source>
        <dbReference type="ARBA" id="ARBA00022741"/>
    </source>
</evidence>
<keyword evidence="8" id="KW-0067">ATP-binding</keyword>
<evidence type="ECO:0000256" key="7">
    <source>
        <dbReference type="ARBA" id="ARBA00022821"/>
    </source>
</evidence>
<dbReference type="AlphaFoldDB" id="A0A1J6HUN2"/>
<feature type="domain" description="NB-ARC" evidence="9">
    <location>
        <begin position="220"/>
        <end position="390"/>
    </location>
</feature>
<dbReference type="Gene3D" id="1.20.5.4130">
    <property type="match status" value="1"/>
</dbReference>
<dbReference type="InterPro" id="IPR058922">
    <property type="entry name" value="WHD_DRP"/>
</dbReference>
<reference evidence="13" key="1">
    <citation type="submission" date="2016-11" db="EMBL/GenBank/DDBJ databases">
        <title>The genome of Nicotiana attenuata.</title>
        <authorList>
            <person name="Xu S."/>
            <person name="Brockmoeller T."/>
            <person name="Gaquerel E."/>
            <person name="Navarro A."/>
            <person name="Kuhl H."/>
            <person name="Gase K."/>
            <person name="Ling Z."/>
            <person name="Zhou W."/>
            <person name="Kreitzer C."/>
            <person name="Stanke M."/>
            <person name="Tang H."/>
            <person name="Lyons E."/>
            <person name="Pandey P."/>
            <person name="Pandey S.P."/>
            <person name="Timmermann B."/>
            <person name="Baldwin I.T."/>
        </authorList>
    </citation>
    <scope>NUCLEOTIDE SEQUENCE [LARGE SCALE GENOMIC DNA]</scope>
    <source>
        <strain evidence="13">UT</strain>
    </source>
</reference>
<dbReference type="InterPro" id="IPR055414">
    <property type="entry name" value="LRR_R13L4/SHOC2-like"/>
</dbReference>
<proteinExistence type="inferred from homology"/>
<dbReference type="SMR" id="A0A1J6HUN2"/>
<dbReference type="InterPro" id="IPR002182">
    <property type="entry name" value="NB-ARC"/>
</dbReference>